<dbReference type="PANTHER" id="PTHR31407">
    <property type="match status" value="1"/>
</dbReference>
<dbReference type="PROSITE" id="PS51318">
    <property type="entry name" value="TAT"/>
    <property type="match status" value="1"/>
</dbReference>
<name>A0AAE0BVT4_9CHLO</name>
<dbReference type="Gene3D" id="3.40.1000.10">
    <property type="entry name" value="Mog1/PsbP, alpha/beta/alpha sandwich"/>
    <property type="match status" value="1"/>
</dbReference>
<gene>
    <name evidence="2" type="ORF">CYMTET_46682</name>
</gene>
<sequence length="245" mass="26371">MACAQSTASSFAKCTLKSSFKGSALKSNKVAGTPVAKVSQAKLAPTRDVVLRTQASAESPGTSRRELVGGAAALSALLASSSAPLPALAGGVPKGFQVYQDTLKGYKFLYPLGWQEVSVEGTDIVFKDVIEPLESVSVTIIPTQTESVKDIGTPQQVAVTLIEKVLTTPTQVPQLLSSTEREFEGKVYYTFEFTSRAANYTRHNMCTVSISNGKFFTVTAGANERRWNKLQKKVETTVKSFTLLF</sequence>
<reference evidence="2 3" key="1">
    <citation type="journal article" date="2015" name="Genome Biol. Evol.">
        <title>Comparative Genomics of a Bacterivorous Green Alga Reveals Evolutionary Causalities and Consequences of Phago-Mixotrophic Mode of Nutrition.</title>
        <authorList>
            <person name="Burns J.A."/>
            <person name="Paasch A."/>
            <person name="Narechania A."/>
            <person name="Kim E."/>
        </authorList>
    </citation>
    <scope>NUCLEOTIDE SEQUENCE [LARGE SCALE GENOMIC DNA]</scope>
    <source>
        <strain evidence="2 3">PLY_AMNH</strain>
    </source>
</reference>
<comment type="caution">
    <text evidence="2">The sequence shown here is derived from an EMBL/GenBank/DDBJ whole genome shotgun (WGS) entry which is preliminary data.</text>
</comment>
<accession>A0AAE0BVT4</accession>
<proteinExistence type="predicted"/>
<dbReference type="NCBIfam" id="NF040946">
    <property type="entry name" value="PSII_PsbP"/>
    <property type="match status" value="1"/>
</dbReference>
<evidence type="ECO:0000313" key="2">
    <source>
        <dbReference type="EMBL" id="KAK3243677.1"/>
    </source>
</evidence>
<dbReference type="PANTHER" id="PTHR31407:SF4">
    <property type="entry name" value="PSBP-LIKE PROTEIN 1, CHLOROPLASTIC"/>
    <property type="match status" value="1"/>
</dbReference>
<dbReference type="Pfam" id="PF01789">
    <property type="entry name" value="PsbP"/>
    <property type="match status" value="1"/>
</dbReference>
<dbReference type="EMBL" id="LGRX02032715">
    <property type="protein sequence ID" value="KAK3243677.1"/>
    <property type="molecule type" value="Genomic_DNA"/>
</dbReference>
<dbReference type="GO" id="GO:0019898">
    <property type="term" value="C:extrinsic component of membrane"/>
    <property type="evidence" value="ECO:0007669"/>
    <property type="project" value="InterPro"/>
</dbReference>
<dbReference type="Proteomes" id="UP001190700">
    <property type="component" value="Unassembled WGS sequence"/>
</dbReference>
<dbReference type="SUPFAM" id="SSF55724">
    <property type="entry name" value="Mog1p/PsbP-like"/>
    <property type="match status" value="1"/>
</dbReference>
<feature type="domain" description="PsbP C-terminal" evidence="1">
    <location>
        <begin position="94"/>
        <end position="242"/>
    </location>
</feature>
<protein>
    <submittedName>
        <fullName evidence="2">Oxygen-evolving enhancer protein 2-3, chloroplastic</fullName>
    </submittedName>
</protein>
<dbReference type="GO" id="GO:0009654">
    <property type="term" value="C:photosystem II oxygen evolving complex"/>
    <property type="evidence" value="ECO:0007669"/>
    <property type="project" value="InterPro"/>
</dbReference>
<dbReference type="AlphaFoldDB" id="A0AAE0BVT4"/>
<dbReference type="InterPro" id="IPR016123">
    <property type="entry name" value="Mog1/PsbP_a/b/a-sand"/>
</dbReference>
<keyword evidence="3" id="KW-1185">Reference proteome</keyword>
<organism evidence="2 3">
    <name type="scientific">Cymbomonas tetramitiformis</name>
    <dbReference type="NCBI Taxonomy" id="36881"/>
    <lineage>
        <taxon>Eukaryota</taxon>
        <taxon>Viridiplantae</taxon>
        <taxon>Chlorophyta</taxon>
        <taxon>Pyramimonadophyceae</taxon>
        <taxon>Pyramimonadales</taxon>
        <taxon>Pyramimonadaceae</taxon>
        <taxon>Cymbomonas</taxon>
    </lineage>
</organism>
<evidence type="ECO:0000313" key="3">
    <source>
        <dbReference type="Proteomes" id="UP001190700"/>
    </source>
</evidence>
<dbReference type="GO" id="GO:0005509">
    <property type="term" value="F:calcium ion binding"/>
    <property type="evidence" value="ECO:0007669"/>
    <property type="project" value="InterPro"/>
</dbReference>
<dbReference type="InterPro" id="IPR002683">
    <property type="entry name" value="PsbP_C"/>
</dbReference>
<evidence type="ECO:0000259" key="1">
    <source>
        <dbReference type="Pfam" id="PF01789"/>
    </source>
</evidence>
<dbReference type="InterPro" id="IPR006311">
    <property type="entry name" value="TAT_signal"/>
</dbReference>
<dbReference type="GO" id="GO:0015979">
    <property type="term" value="P:photosynthesis"/>
    <property type="evidence" value="ECO:0007669"/>
    <property type="project" value="InterPro"/>
</dbReference>